<dbReference type="InterPro" id="IPR038969">
    <property type="entry name" value="FEN"/>
</dbReference>
<dbReference type="Pfam" id="PF02739">
    <property type="entry name" value="5_3_exonuc_N"/>
    <property type="match status" value="1"/>
</dbReference>
<dbReference type="GO" id="GO:0008409">
    <property type="term" value="F:5'-3' exonuclease activity"/>
    <property type="evidence" value="ECO:0007669"/>
    <property type="project" value="InterPro"/>
</dbReference>
<dbReference type="SMART" id="SM00475">
    <property type="entry name" value="53EXOc"/>
    <property type="match status" value="1"/>
</dbReference>
<protein>
    <recommendedName>
        <fullName evidence="4">5'-3' exonuclease</fullName>
    </recommendedName>
</protein>
<name>A0A938BMR5_9BACT</name>
<proteinExistence type="predicted"/>
<comment type="function">
    <text evidence="3">5'-3' exonuclease acting preferentially on double-stranded DNA.</text>
</comment>
<dbReference type="PANTHER" id="PTHR42646:SF2">
    <property type="entry name" value="5'-3' EXONUCLEASE FAMILY PROTEIN"/>
    <property type="match status" value="1"/>
</dbReference>
<evidence type="ECO:0000313" key="6">
    <source>
        <dbReference type="EMBL" id="MBM3274280.1"/>
    </source>
</evidence>
<evidence type="ECO:0000256" key="1">
    <source>
        <dbReference type="ARBA" id="ARBA00022722"/>
    </source>
</evidence>
<dbReference type="CDD" id="cd09859">
    <property type="entry name" value="PIN_53EXO"/>
    <property type="match status" value="1"/>
</dbReference>
<sequence length="127" mass="14908">MRRRKHPRRKHPRRKLPEWKLLRRSLVLVDGHALAYRAYFALIKQNFSTQKGEPTGAIYGFINMLLSALEKLRPDCLAVCFDMEGETFRDTQYAGYKAQRKPMPDDLRTQIDQLRGVVRAFGLPIYE</sequence>
<evidence type="ECO:0000256" key="4">
    <source>
        <dbReference type="ARBA" id="ARBA00050026"/>
    </source>
</evidence>
<evidence type="ECO:0000256" key="3">
    <source>
        <dbReference type="ARBA" id="ARBA00049957"/>
    </source>
</evidence>
<dbReference type="InterPro" id="IPR029060">
    <property type="entry name" value="PIN-like_dom_sf"/>
</dbReference>
<dbReference type="InterPro" id="IPR002421">
    <property type="entry name" value="5-3_exonuclease"/>
</dbReference>
<dbReference type="GO" id="GO:0003677">
    <property type="term" value="F:DNA binding"/>
    <property type="evidence" value="ECO:0007669"/>
    <property type="project" value="InterPro"/>
</dbReference>
<feature type="domain" description="5'-3' exonuclease" evidence="5">
    <location>
        <begin position="23"/>
        <end position="127"/>
    </location>
</feature>
<comment type="caution">
    <text evidence="6">The sequence shown here is derived from an EMBL/GenBank/DDBJ whole genome shotgun (WGS) entry which is preliminary data.</text>
</comment>
<dbReference type="InterPro" id="IPR020046">
    <property type="entry name" value="5-3_exonucl_a-hlix_arch_N"/>
</dbReference>
<reference evidence="6 7" key="1">
    <citation type="submission" date="2019-03" db="EMBL/GenBank/DDBJ databases">
        <title>Lake Tanganyika Metagenome-Assembled Genomes (MAGs).</title>
        <authorList>
            <person name="Tran P."/>
        </authorList>
    </citation>
    <scope>NUCLEOTIDE SEQUENCE [LARGE SCALE GENOMIC DNA]</scope>
    <source>
        <strain evidence="6">K_DeepCast_65m_m2_236</strain>
    </source>
</reference>
<dbReference type="GO" id="GO:0017108">
    <property type="term" value="F:5'-flap endonuclease activity"/>
    <property type="evidence" value="ECO:0007669"/>
    <property type="project" value="InterPro"/>
</dbReference>
<dbReference type="Gene3D" id="3.40.50.1010">
    <property type="entry name" value="5'-nuclease"/>
    <property type="match status" value="1"/>
</dbReference>
<keyword evidence="1" id="KW-0540">Nuclease</keyword>
<organism evidence="6 7">
    <name type="scientific">Candidatus Tanganyikabacteria bacterium</name>
    <dbReference type="NCBI Taxonomy" id="2961651"/>
    <lineage>
        <taxon>Bacteria</taxon>
        <taxon>Bacillati</taxon>
        <taxon>Candidatus Sericytochromatia</taxon>
        <taxon>Candidatus Tanganyikabacteria</taxon>
    </lineage>
</organism>
<evidence type="ECO:0000256" key="2">
    <source>
        <dbReference type="ARBA" id="ARBA00022801"/>
    </source>
</evidence>
<evidence type="ECO:0000259" key="5">
    <source>
        <dbReference type="SMART" id="SM00475"/>
    </source>
</evidence>
<dbReference type="SUPFAM" id="SSF88723">
    <property type="entry name" value="PIN domain-like"/>
    <property type="match status" value="1"/>
</dbReference>
<feature type="non-terminal residue" evidence="6">
    <location>
        <position position="127"/>
    </location>
</feature>
<dbReference type="Proteomes" id="UP000703893">
    <property type="component" value="Unassembled WGS sequence"/>
</dbReference>
<dbReference type="AlphaFoldDB" id="A0A938BMR5"/>
<gene>
    <name evidence="6" type="ORF">FJZ00_03950</name>
</gene>
<keyword evidence="2" id="KW-0378">Hydrolase</keyword>
<dbReference type="PANTHER" id="PTHR42646">
    <property type="entry name" value="FLAP ENDONUCLEASE XNI"/>
    <property type="match status" value="1"/>
</dbReference>
<dbReference type="GO" id="GO:0033567">
    <property type="term" value="P:DNA replication, Okazaki fragment processing"/>
    <property type="evidence" value="ECO:0007669"/>
    <property type="project" value="InterPro"/>
</dbReference>
<dbReference type="EMBL" id="VGJX01000170">
    <property type="protein sequence ID" value="MBM3274280.1"/>
    <property type="molecule type" value="Genomic_DNA"/>
</dbReference>
<evidence type="ECO:0000313" key="7">
    <source>
        <dbReference type="Proteomes" id="UP000703893"/>
    </source>
</evidence>
<accession>A0A938BMR5</accession>